<feature type="domain" description="Protein kinase" evidence="6">
    <location>
        <begin position="35"/>
        <end position="312"/>
    </location>
</feature>
<dbReference type="SUPFAM" id="SSF54292">
    <property type="entry name" value="2Fe-2S ferredoxin-like"/>
    <property type="match status" value="1"/>
</dbReference>
<dbReference type="InterPro" id="IPR006058">
    <property type="entry name" value="2Fe2S_fd_BS"/>
</dbReference>
<evidence type="ECO:0000259" key="6">
    <source>
        <dbReference type="PROSITE" id="PS50011"/>
    </source>
</evidence>
<sequence>MRASQTAETMSDRKPPDVEAVTSPPRRSLRYEHIETSDEPIGRGGQAVVYEGRVTDEEPPDKIALKEPPRAGTLTGDAIERFLSEAQRWETVDGRERNKQRWTESEHIVGVVDTGDRLPWIAIEYMGGGTLADRLDASDGGLGLPHALWIGECLCRGLAVAHAYGIVHLDLKPANVLFRETAAGTWDLPKIGDWGLSRVLSEQTGTMDGLSVAYAAPEQFESDEFGDPDTLTDVYQAGAIVYALLTGEPPYTGSQTGIMHDIVYGDPPTPPSEYRDDVTEAIDAVVLTALETEKRSRYESVQLFERALHAVRSGGRLPTIIAERVEDSGGAPDRERGQTDQSGDSENDRDEQTSESDRDHHEESDTTAQRYTTTVLAIVDELTDSGERTVSSETVAEHVEGGRQSVLDRLDELKQANLVEYTSDGPSGYRPTRRGVERAKTIEVDVSRTDQRGESDGRETGGSQHRASSVGVEAVYEAIRERSRRGTTPVSSVDLSRDLDASRGAVLDALDDLKDDGRVAYRSDPNGGYHRTGSRSSVERSSDRGSTVSSSRTATVEYLNDEVVADRGWDPQSERAFTRAAASDLPPEDYGTIEVERDEYVLEAAEAAGLDWPFSCRAGACTNCAAVVVEGEIDMEMQQILADEEVEQEDMVLTCIGTPASDHVKLLYNVKHRDRLQNRVI</sequence>
<feature type="region of interest" description="Disordered" evidence="5">
    <location>
        <begin position="325"/>
        <end position="403"/>
    </location>
</feature>
<feature type="compositionally biased region" description="Basic and acidic residues" evidence="5">
    <location>
        <begin position="350"/>
        <end position="364"/>
    </location>
</feature>
<proteinExistence type="predicted"/>
<dbReference type="InterPro" id="IPR008271">
    <property type="entry name" value="Ser/Thr_kinase_AS"/>
</dbReference>
<evidence type="ECO:0000259" key="7">
    <source>
        <dbReference type="PROSITE" id="PS51085"/>
    </source>
</evidence>
<dbReference type="SUPFAM" id="SSF56112">
    <property type="entry name" value="Protein kinase-like (PK-like)"/>
    <property type="match status" value="1"/>
</dbReference>
<dbReference type="NCBIfam" id="NF041393">
    <property type="entry name" value="Frdxn_Halo"/>
    <property type="match status" value="1"/>
</dbReference>
<evidence type="ECO:0000256" key="4">
    <source>
        <dbReference type="ARBA" id="ARBA00022840"/>
    </source>
</evidence>
<dbReference type="CDD" id="cd00207">
    <property type="entry name" value="fer2"/>
    <property type="match status" value="1"/>
</dbReference>
<dbReference type="Pfam" id="PF00111">
    <property type="entry name" value="Fer2"/>
    <property type="match status" value="1"/>
</dbReference>
<dbReference type="PROSITE" id="PS00108">
    <property type="entry name" value="PROTEIN_KINASE_ST"/>
    <property type="match status" value="1"/>
</dbReference>
<dbReference type="PROSITE" id="PS00197">
    <property type="entry name" value="2FE2S_FER_1"/>
    <property type="match status" value="1"/>
</dbReference>
<dbReference type="GO" id="GO:0051537">
    <property type="term" value="F:2 iron, 2 sulfur cluster binding"/>
    <property type="evidence" value="ECO:0007669"/>
    <property type="project" value="InterPro"/>
</dbReference>
<dbReference type="Proteomes" id="UP000608662">
    <property type="component" value="Unassembled WGS sequence"/>
</dbReference>
<evidence type="ECO:0000313" key="8">
    <source>
        <dbReference type="EMBL" id="NLV11614.1"/>
    </source>
</evidence>
<dbReference type="GO" id="GO:0004674">
    <property type="term" value="F:protein serine/threonine kinase activity"/>
    <property type="evidence" value="ECO:0007669"/>
    <property type="project" value="TreeGrafter"/>
</dbReference>
<gene>
    <name evidence="8" type="ORF">GOC74_16955</name>
</gene>
<dbReference type="Pfam" id="PF00069">
    <property type="entry name" value="Pkinase"/>
    <property type="match status" value="1"/>
</dbReference>
<evidence type="ECO:0000256" key="1">
    <source>
        <dbReference type="ARBA" id="ARBA00022679"/>
    </source>
</evidence>
<dbReference type="PROSITE" id="PS50011">
    <property type="entry name" value="PROTEIN_KINASE_DOM"/>
    <property type="match status" value="1"/>
</dbReference>
<keyword evidence="3 8" id="KW-0418">Kinase</keyword>
<dbReference type="InterPro" id="IPR053441">
    <property type="entry name" value="2Fe2S_Ferredoxin"/>
</dbReference>
<dbReference type="InterPro" id="IPR011009">
    <property type="entry name" value="Kinase-like_dom_sf"/>
</dbReference>
<evidence type="ECO:0000313" key="9">
    <source>
        <dbReference type="Proteomes" id="UP000608662"/>
    </source>
</evidence>
<dbReference type="PANTHER" id="PTHR43289:SF6">
    <property type="entry name" value="SERINE_THREONINE-PROTEIN KINASE NEKL-3"/>
    <property type="match status" value="1"/>
</dbReference>
<protein>
    <submittedName>
        <fullName evidence="8">Protein kinase</fullName>
    </submittedName>
</protein>
<comment type="caution">
    <text evidence="8">The sequence shown here is derived from an EMBL/GenBank/DDBJ whole genome shotgun (WGS) entry which is preliminary data.</text>
</comment>
<feature type="region of interest" description="Disordered" evidence="5">
    <location>
        <begin position="517"/>
        <end position="553"/>
    </location>
</feature>
<dbReference type="InterPro" id="IPR000719">
    <property type="entry name" value="Prot_kinase_dom"/>
</dbReference>
<dbReference type="InterPro" id="IPR036010">
    <property type="entry name" value="2Fe-2S_ferredoxin-like_sf"/>
</dbReference>
<dbReference type="Gene3D" id="3.10.20.30">
    <property type="match status" value="1"/>
</dbReference>
<dbReference type="InterPro" id="IPR001041">
    <property type="entry name" value="2Fe-2S_ferredoxin-type"/>
</dbReference>
<name>A0A847UJ35_9EURY</name>
<reference evidence="8" key="1">
    <citation type="submission" date="2019-12" db="EMBL/GenBank/DDBJ databases">
        <title>Whole-genome sequence of Halomicrobium mukohataei pws1.</title>
        <authorList>
            <person name="Verma D.K."/>
            <person name="Gopal K."/>
            <person name="Prasad E.S."/>
        </authorList>
    </citation>
    <scope>NUCLEOTIDE SEQUENCE</scope>
    <source>
        <strain evidence="8">Pws1</strain>
    </source>
</reference>
<accession>A0A847UJ35</accession>
<feature type="compositionally biased region" description="Basic and acidic residues" evidence="5">
    <location>
        <begin position="445"/>
        <end position="459"/>
    </location>
</feature>
<evidence type="ECO:0000256" key="3">
    <source>
        <dbReference type="ARBA" id="ARBA00022777"/>
    </source>
</evidence>
<dbReference type="AlphaFoldDB" id="A0A847UJ35"/>
<dbReference type="InterPro" id="IPR012675">
    <property type="entry name" value="Beta-grasp_dom_sf"/>
</dbReference>
<dbReference type="SMART" id="SM00220">
    <property type="entry name" value="S_TKc"/>
    <property type="match status" value="1"/>
</dbReference>
<keyword evidence="2" id="KW-0547">Nucleotide-binding</keyword>
<evidence type="ECO:0000256" key="2">
    <source>
        <dbReference type="ARBA" id="ARBA00022741"/>
    </source>
</evidence>
<feature type="region of interest" description="Disordered" evidence="5">
    <location>
        <begin position="445"/>
        <end position="471"/>
    </location>
</feature>
<dbReference type="GO" id="GO:0005524">
    <property type="term" value="F:ATP binding"/>
    <property type="evidence" value="ECO:0007669"/>
    <property type="project" value="UniProtKB-KW"/>
</dbReference>
<feature type="domain" description="2Fe-2S ferredoxin-type" evidence="7">
    <location>
        <begin position="581"/>
        <end position="672"/>
    </location>
</feature>
<feature type="compositionally biased region" description="Polar residues" evidence="5">
    <location>
        <begin position="366"/>
        <end position="375"/>
    </location>
</feature>
<dbReference type="CDD" id="cd14014">
    <property type="entry name" value="STKc_PknB_like"/>
    <property type="match status" value="1"/>
</dbReference>
<feature type="compositionally biased region" description="Basic and acidic residues" evidence="5">
    <location>
        <begin position="325"/>
        <end position="338"/>
    </location>
</feature>
<keyword evidence="1" id="KW-0808">Transferase</keyword>
<dbReference type="PROSITE" id="PS51085">
    <property type="entry name" value="2FE2S_FER_2"/>
    <property type="match status" value="1"/>
</dbReference>
<dbReference type="EMBL" id="WOYG01000001">
    <property type="protein sequence ID" value="NLV11614.1"/>
    <property type="molecule type" value="Genomic_DNA"/>
</dbReference>
<organism evidence="8 9">
    <name type="scientific">Halomicrobium mukohataei</name>
    <dbReference type="NCBI Taxonomy" id="57705"/>
    <lineage>
        <taxon>Archaea</taxon>
        <taxon>Methanobacteriati</taxon>
        <taxon>Methanobacteriota</taxon>
        <taxon>Stenosarchaea group</taxon>
        <taxon>Halobacteria</taxon>
        <taxon>Halobacteriales</taxon>
        <taxon>Haloarculaceae</taxon>
        <taxon>Halomicrobium</taxon>
    </lineage>
</organism>
<keyword evidence="4" id="KW-0067">ATP-binding</keyword>
<dbReference type="OrthoDB" id="41005at2157"/>
<dbReference type="PANTHER" id="PTHR43289">
    <property type="entry name" value="MITOGEN-ACTIVATED PROTEIN KINASE KINASE KINASE 20-RELATED"/>
    <property type="match status" value="1"/>
</dbReference>
<dbReference type="Gene3D" id="1.10.510.10">
    <property type="entry name" value="Transferase(Phosphotransferase) domain 1"/>
    <property type="match status" value="1"/>
</dbReference>
<evidence type="ECO:0000256" key="5">
    <source>
        <dbReference type="SAM" id="MobiDB-lite"/>
    </source>
</evidence>
<feature type="region of interest" description="Disordered" evidence="5">
    <location>
        <begin position="1"/>
        <end position="46"/>
    </location>
</feature>